<reference evidence="1 2" key="1">
    <citation type="submission" date="2019-11" db="EMBL/GenBank/DDBJ databases">
        <title>The genome sequence of Methylocystis heyeri.</title>
        <authorList>
            <person name="Oshkin I.Y."/>
            <person name="Miroshnikov K."/>
            <person name="Dedysh S.N."/>
        </authorList>
    </citation>
    <scope>NUCLEOTIDE SEQUENCE [LARGE SCALE GENOMIC DNA]</scope>
    <source>
        <strain evidence="1 2">H2</strain>
    </source>
</reference>
<accession>A0A6B8KEJ3</accession>
<evidence type="ECO:0000313" key="2">
    <source>
        <dbReference type="Proteomes" id="UP000309061"/>
    </source>
</evidence>
<dbReference type="EMBL" id="CP046052">
    <property type="protein sequence ID" value="QGM46107.1"/>
    <property type="molecule type" value="Genomic_DNA"/>
</dbReference>
<gene>
    <name evidence="1" type="ORF">H2LOC_010610</name>
</gene>
<proteinExistence type="predicted"/>
<organism evidence="1 2">
    <name type="scientific">Methylocystis heyeri</name>
    <dbReference type="NCBI Taxonomy" id="391905"/>
    <lineage>
        <taxon>Bacteria</taxon>
        <taxon>Pseudomonadati</taxon>
        <taxon>Pseudomonadota</taxon>
        <taxon>Alphaproteobacteria</taxon>
        <taxon>Hyphomicrobiales</taxon>
        <taxon>Methylocystaceae</taxon>
        <taxon>Methylocystis</taxon>
    </lineage>
</organism>
<sequence>MRSTALLRLIAGPVGSGKTTACIFELFRKACEQAPDPVDGMRRTRFAIVRQTLKQLKDTVLKDIMFWFREVADYRVSESTIYIRIGDVDTEWILLPMENPDDARRLLSSQLTGAWMSECIEMSADVISGIFGRCGRYPVPVCTWRGIVMDTNFPTEHSDWWDIMERPPAKMEVFKQPGGMHPEAENLQWLRQTEESLKLPEDDVKRLALGRTYYTDLMESGRNQDWLNRYVHAIYGNDPSGTAVFAQSFNKALHVVPKIEVQSGRLIIVGQDFGRDPWSIIMQMDHLGNVNILEEVSALDIGLEQHIAQSLRPAIYSARYAGCPVAVVGDPAGVAKNNLYELTSFDMLTNMGFAAFAAPTNDIAPRLGAVEHFLLSAKFRVDASRCPMLIRGLAGEYKFERTKDGVRKPTPSKKGDASHPQDALQYGCLAYHGGLHGFISGKLMSKRSHPRRERISPKAWT</sequence>
<dbReference type="Gene3D" id="3.40.50.300">
    <property type="entry name" value="P-loop containing nucleotide triphosphate hydrolases"/>
    <property type="match status" value="1"/>
</dbReference>
<evidence type="ECO:0000313" key="1">
    <source>
        <dbReference type="EMBL" id="QGM46107.1"/>
    </source>
</evidence>
<keyword evidence="2" id="KW-1185">Reference proteome</keyword>
<dbReference type="Gene3D" id="3.30.420.280">
    <property type="match status" value="1"/>
</dbReference>
<dbReference type="AlphaFoldDB" id="A0A6B8KEJ3"/>
<protein>
    <submittedName>
        <fullName evidence="1">Terminase</fullName>
    </submittedName>
</protein>
<dbReference type="RefSeq" id="WP_136496363.1">
    <property type="nucleotide sequence ID" value="NZ_CP046052.1"/>
</dbReference>
<name>A0A6B8KEJ3_9HYPH</name>
<dbReference type="Proteomes" id="UP000309061">
    <property type="component" value="Chromosome"/>
</dbReference>
<dbReference type="InterPro" id="IPR027417">
    <property type="entry name" value="P-loop_NTPase"/>
</dbReference>
<dbReference type="OrthoDB" id="5440754at2"/>
<dbReference type="KEGG" id="mhey:H2LOC_010610"/>